<reference evidence="2 3" key="1">
    <citation type="journal article" date="2019" name="ISME J.">
        <title>Insights into ecological role of a new deltaproteobacterial order Candidatus Acidulodesulfobacterales by metagenomics and metatranscriptomics.</title>
        <authorList>
            <person name="Tan S."/>
            <person name="Liu J."/>
            <person name="Fang Y."/>
            <person name="Hedlund B.P."/>
            <person name="Lian Z.H."/>
            <person name="Huang L.Y."/>
            <person name="Li J.T."/>
            <person name="Huang L.N."/>
            <person name="Li W.J."/>
            <person name="Jiang H.C."/>
            <person name="Dong H.L."/>
            <person name="Shu W.S."/>
        </authorList>
    </citation>
    <scope>NUCLEOTIDE SEQUENCE [LARGE SCALE GENOMIC DNA]</scope>
    <source>
        <strain evidence="2">AP2</strain>
    </source>
</reference>
<protein>
    <submittedName>
        <fullName evidence="2">Uncharacterized protein</fullName>
    </submittedName>
</protein>
<organism evidence="2 3">
    <name type="scientific">Acididesulfobacter guangdongensis</name>
    <dbReference type="NCBI Taxonomy" id="2597225"/>
    <lineage>
        <taxon>Bacteria</taxon>
        <taxon>Deltaproteobacteria</taxon>
        <taxon>Candidatus Acidulodesulfobacterales</taxon>
        <taxon>Candidatus Acididesulfobacter</taxon>
    </lineage>
</organism>
<evidence type="ECO:0000313" key="2">
    <source>
        <dbReference type="EMBL" id="RZD17410.1"/>
    </source>
</evidence>
<gene>
    <name evidence="2" type="ORF">EVJ46_04075</name>
</gene>
<dbReference type="EMBL" id="SGBC01000001">
    <property type="protein sequence ID" value="RZD17410.1"/>
    <property type="molecule type" value="Genomic_DNA"/>
</dbReference>
<proteinExistence type="predicted"/>
<accession>A0A519BJG8</accession>
<dbReference type="Proteomes" id="UP000316562">
    <property type="component" value="Unassembled WGS sequence"/>
</dbReference>
<feature type="transmembrane region" description="Helical" evidence="1">
    <location>
        <begin position="6"/>
        <end position="26"/>
    </location>
</feature>
<evidence type="ECO:0000313" key="3">
    <source>
        <dbReference type="Proteomes" id="UP000316562"/>
    </source>
</evidence>
<keyword evidence="1" id="KW-0812">Transmembrane</keyword>
<sequence>MFYKFINGMLTAAILFIIFLKLLPVYKTYLQTKQNINMLKIKITAARKKNLSIKKDLLRRNKQNSINFGIAKNRIIFHLLSFLKKQGIKYKFLKNNIMLLTANYRLIKYIPKYVLIRSVSNSSIKLLY</sequence>
<evidence type="ECO:0000256" key="1">
    <source>
        <dbReference type="SAM" id="Phobius"/>
    </source>
</evidence>
<dbReference type="AlphaFoldDB" id="A0A519BJG8"/>
<comment type="caution">
    <text evidence="2">The sequence shown here is derived from an EMBL/GenBank/DDBJ whole genome shotgun (WGS) entry which is preliminary data.</text>
</comment>
<keyword evidence="1" id="KW-0472">Membrane</keyword>
<name>A0A519BJG8_ACIG2</name>
<keyword evidence="1" id="KW-1133">Transmembrane helix</keyword>